<gene>
    <name evidence="1" type="ORF">GBAR_LOCUS17027</name>
</gene>
<reference evidence="1" key="1">
    <citation type="submission" date="2023-03" db="EMBL/GenBank/DDBJ databases">
        <authorList>
            <person name="Steffen K."/>
            <person name="Cardenas P."/>
        </authorList>
    </citation>
    <scope>NUCLEOTIDE SEQUENCE</scope>
</reference>
<dbReference type="AlphaFoldDB" id="A0AA35WRF9"/>
<evidence type="ECO:0000313" key="2">
    <source>
        <dbReference type="Proteomes" id="UP001174909"/>
    </source>
</evidence>
<accession>A0AA35WRF9</accession>
<sequence length="59" mass="6778">MRERRWGGGKREMLICCSVYTQKQRAFSVTQGYCEAVTCQAQQRVREGGRQWNRGGAAH</sequence>
<evidence type="ECO:0000313" key="1">
    <source>
        <dbReference type="EMBL" id="CAI8030054.1"/>
    </source>
</evidence>
<comment type="caution">
    <text evidence="1">The sequence shown here is derived from an EMBL/GenBank/DDBJ whole genome shotgun (WGS) entry which is preliminary data.</text>
</comment>
<keyword evidence="2" id="KW-1185">Reference proteome</keyword>
<dbReference type="EMBL" id="CASHTH010002455">
    <property type="protein sequence ID" value="CAI8030054.1"/>
    <property type="molecule type" value="Genomic_DNA"/>
</dbReference>
<dbReference type="Proteomes" id="UP001174909">
    <property type="component" value="Unassembled WGS sequence"/>
</dbReference>
<name>A0AA35WRF9_GEOBA</name>
<protein>
    <submittedName>
        <fullName evidence="1">Uncharacterized protein</fullName>
    </submittedName>
</protein>
<proteinExistence type="predicted"/>
<organism evidence="1 2">
    <name type="scientific">Geodia barretti</name>
    <name type="common">Barrett's horny sponge</name>
    <dbReference type="NCBI Taxonomy" id="519541"/>
    <lineage>
        <taxon>Eukaryota</taxon>
        <taxon>Metazoa</taxon>
        <taxon>Porifera</taxon>
        <taxon>Demospongiae</taxon>
        <taxon>Heteroscleromorpha</taxon>
        <taxon>Tetractinellida</taxon>
        <taxon>Astrophorina</taxon>
        <taxon>Geodiidae</taxon>
        <taxon>Geodia</taxon>
    </lineage>
</organism>